<proteinExistence type="inferred from homology"/>
<dbReference type="SUPFAM" id="SSF52467">
    <property type="entry name" value="DHS-like NAD/FAD-binding domain"/>
    <property type="match status" value="1"/>
</dbReference>
<dbReference type="Proteomes" id="UP000799438">
    <property type="component" value="Unassembled WGS sequence"/>
</dbReference>
<dbReference type="OrthoDB" id="3970464at2759"/>
<feature type="binding site" evidence="11">
    <location>
        <position position="482"/>
    </location>
    <ligand>
        <name>Mg(2+)</name>
        <dbReference type="ChEBI" id="CHEBI:18420"/>
    </ligand>
</feature>
<name>A0A6A6B265_9PEZI</name>
<evidence type="ECO:0000256" key="6">
    <source>
        <dbReference type="ARBA" id="ARBA00022723"/>
    </source>
</evidence>
<organism evidence="16 17">
    <name type="scientific">Aplosporella prunicola CBS 121167</name>
    <dbReference type="NCBI Taxonomy" id="1176127"/>
    <lineage>
        <taxon>Eukaryota</taxon>
        <taxon>Fungi</taxon>
        <taxon>Dikarya</taxon>
        <taxon>Ascomycota</taxon>
        <taxon>Pezizomycotina</taxon>
        <taxon>Dothideomycetes</taxon>
        <taxon>Dothideomycetes incertae sedis</taxon>
        <taxon>Botryosphaeriales</taxon>
        <taxon>Aplosporellaceae</taxon>
        <taxon>Aplosporella</taxon>
    </lineage>
</organism>
<dbReference type="PIRSF" id="PIRSF036565">
    <property type="entry name" value="Pyruvt_ip_decrb"/>
    <property type="match status" value="1"/>
</dbReference>
<gene>
    <name evidence="16" type="ORF">K452DRAFT_329038</name>
</gene>
<sequence length="614" mass="65879">MPSTVKLAAYLFTRLRQLNISSVHGVPGDYNLVLLDYVAPAGLHWVGNTNELNAGYAADGYARINGVGALVTTFGVGELSAINAVAGAYAERAAVVHVVGTPELAAQDEGRLIHHTFNDGNFRRFAQMHAHVTVAQASLRDPEASPEMIDDVLSQCLLHSRPVYIEVPMDLVEANVSAARLQHPITVPEALPDPHWEDALTALLDRIYSAKQPLILVDGETRALGIVDAVQALSRLTNWPTYTTVFGKGLLDETAPNFHGIYKGSYAPAAAQDYFKSADLVLVFGPHFSSTNSYSGTAIPAASAAVLVTDSTLTTPNQTFANLPARFLLTHLLQTLDAARVPPAAFTPPPLPPPPDTPAPNDLIMHSVFWPRVAAAQLLQAGEVLLAETGTAAHGARDLALPRGARAFFPATWLSIGYMLPAAQGAALAVRERSERSGQKGAAPPKAVLFIGDGSVQMTVQELSTIIREGLDVLVILLNNAGYTIERVIHGLRAGYNDVGAWEYGLAGRFLGAGAGFAVKVQTWAELEDALSDERVLRGRGLRVVEVLMGREDVPEGVLKVLLEKEKERVGAEAEVKHSAATGATYHARRKREIGYGLSFSTDSLYSNVKRKLH</sequence>
<dbReference type="GeneID" id="54302528"/>
<dbReference type="Pfam" id="PF02775">
    <property type="entry name" value="TPP_enzyme_C"/>
    <property type="match status" value="1"/>
</dbReference>
<dbReference type="InterPro" id="IPR012001">
    <property type="entry name" value="Thiamin_PyroP_enz_TPP-bd_dom"/>
</dbReference>
<protein>
    <recommendedName>
        <fullName evidence="5">Pyruvate decarboxylase</fullName>
        <ecNumber evidence="4">4.1.1.1</ecNumber>
    </recommendedName>
</protein>
<evidence type="ECO:0000313" key="17">
    <source>
        <dbReference type="Proteomes" id="UP000799438"/>
    </source>
</evidence>
<evidence type="ECO:0000256" key="2">
    <source>
        <dbReference type="ARBA" id="ARBA00001964"/>
    </source>
</evidence>
<dbReference type="EMBL" id="ML995498">
    <property type="protein sequence ID" value="KAF2138150.1"/>
    <property type="molecule type" value="Genomic_DNA"/>
</dbReference>
<dbReference type="InterPro" id="IPR012110">
    <property type="entry name" value="PDC/IPDC-like"/>
</dbReference>
<dbReference type="GO" id="GO:0005634">
    <property type="term" value="C:nucleus"/>
    <property type="evidence" value="ECO:0007669"/>
    <property type="project" value="TreeGrafter"/>
</dbReference>
<evidence type="ECO:0000256" key="10">
    <source>
        <dbReference type="ARBA" id="ARBA00023239"/>
    </source>
</evidence>
<dbReference type="GO" id="GO:0000949">
    <property type="term" value="P:aromatic amino acid family catabolic process to alcohol via Ehrlich pathway"/>
    <property type="evidence" value="ECO:0007669"/>
    <property type="project" value="TreeGrafter"/>
</dbReference>
<accession>A0A6A6B265</accession>
<dbReference type="EC" id="4.1.1.1" evidence="4"/>
<dbReference type="InterPro" id="IPR011766">
    <property type="entry name" value="TPP_enzyme_TPP-bd"/>
</dbReference>
<dbReference type="InterPro" id="IPR047214">
    <property type="entry name" value="TPP_PDC_IPDC"/>
</dbReference>
<dbReference type="Pfam" id="PF00205">
    <property type="entry name" value="TPP_enzyme_M"/>
    <property type="match status" value="1"/>
</dbReference>
<dbReference type="PANTHER" id="PTHR43452">
    <property type="entry name" value="PYRUVATE DECARBOXYLASE"/>
    <property type="match status" value="1"/>
</dbReference>
<keyword evidence="7" id="KW-0210">Decarboxylase</keyword>
<comment type="cofactor">
    <cofactor evidence="11">
        <name>Mg(2+)</name>
        <dbReference type="ChEBI" id="CHEBI:18420"/>
    </cofactor>
    <text evidence="11">Binds 1 Mg(2+) per subunit.</text>
</comment>
<feature type="domain" description="Thiamine pyrophosphate enzyme N-terminal TPP-binding" evidence="15">
    <location>
        <begin position="6"/>
        <end position="114"/>
    </location>
</feature>
<dbReference type="InterPro" id="IPR029035">
    <property type="entry name" value="DHS-like_NAD/FAD-binding_dom"/>
</dbReference>
<evidence type="ECO:0000256" key="4">
    <source>
        <dbReference type="ARBA" id="ARBA00013202"/>
    </source>
</evidence>
<feature type="binding site" evidence="11">
    <location>
        <position position="480"/>
    </location>
    <ligand>
        <name>Mg(2+)</name>
        <dbReference type="ChEBI" id="CHEBI:18420"/>
    </ligand>
</feature>
<keyword evidence="8 11" id="KW-0460">Magnesium</keyword>
<dbReference type="GO" id="GO:0030976">
    <property type="term" value="F:thiamine pyrophosphate binding"/>
    <property type="evidence" value="ECO:0007669"/>
    <property type="project" value="InterPro"/>
</dbReference>
<evidence type="ECO:0000256" key="7">
    <source>
        <dbReference type="ARBA" id="ARBA00022793"/>
    </source>
</evidence>
<dbReference type="CDD" id="cd02005">
    <property type="entry name" value="TPP_PDC_IPDC"/>
    <property type="match status" value="1"/>
</dbReference>
<keyword evidence="17" id="KW-1185">Reference proteome</keyword>
<dbReference type="CDD" id="cd07038">
    <property type="entry name" value="TPP_PYR_PDC_IPDC_like"/>
    <property type="match status" value="1"/>
</dbReference>
<feature type="domain" description="Thiamine pyrophosphate enzyme TPP-binding" evidence="14">
    <location>
        <begin position="402"/>
        <end position="546"/>
    </location>
</feature>
<dbReference type="SUPFAM" id="SSF52518">
    <property type="entry name" value="Thiamin diphosphate-binding fold (THDP-binding)"/>
    <property type="match status" value="2"/>
</dbReference>
<feature type="binding site" evidence="11">
    <location>
        <position position="453"/>
    </location>
    <ligand>
        <name>Mg(2+)</name>
        <dbReference type="ChEBI" id="CHEBI:18420"/>
    </ligand>
</feature>
<evidence type="ECO:0000256" key="1">
    <source>
        <dbReference type="ARBA" id="ARBA00001041"/>
    </source>
</evidence>
<dbReference type="FunFam" id="3.40.50.970:FF:000019">
    <property type="entry name" value="Pyruvate decarboxylase isozyme"/>
    <property type="match status" value="1"/>
</dbReference>
<evidence type="ECO:0000259" key="15">
    <source>
        <dbReference type="Pfam" id="PF02776"/>
    </source>
</evidence>
<comment type="cofactor">
    <cofactor evidence="2">
        <name>thiamine diphosphate</name>
        <dbReference type="ChEBI" id="CHEBI:58937"/>
    </cofactor>
</comment>
<keyword evidence="6 11" id="KW-0479">Metal-binding</keyword>
<evidence type="ECO:0000256" key="9">
    <source>
        <dbReference type="ARBA" id="ARBA00023052"/>
    </source>
</evidence>
<evidence type="ECO:0000256" key="12">
    <source>
        <dbReference type="RuleBase" id="RU362132"/>
    </source>
</evidence>
<comment type="catalytic activity">
    <reaction evidence="1">
        <text>a 2-oxocarboxylate + H(+) = an aldehyde + CO2</text>
        <dbReference type="Rhea" id="RHEA:11628"/>
        <dbReference type="ChEBI" id="CHEBI:15378"/>
        <dbReference type="ChEBI" id="CHEBI:16526"/>
        <dbReference type="ChEBI" id="CHEBI:17478"/>
        <dbReference type="ChEBI" id="CHEBI:35179"/>
        <dbReference type="EC" id="4.1.1.1"/>
    </reaction>
</comment>
<evidence type="ECO:0000256" key="5">
    <source>
        <dbReference type="ARBA" id="ARBA00014422"/>
    </source>
</evidence>
<evidence type="ECO:0000256" key="11">
    <source>
        <dbReference type="PIRSR" id="PIRSR036565-2"/>
    </source>
</evidence>
<keyword evidence="9 12" id="KW-0786">Thiamine pyrophosphate</keyword>
<evidence type="ECO:0000313" key="16">
    <source>
        <dbReference type="EMBL" id="KAF2138150.1"/>
    </source>
</evidence>
<dbReference type="InterPro" id="IPR047213">
    <property type="entry name" value="TPP_PYR_PDC_IPDC-like"/>
</dbReference>
<dbReference type="GO" id="GO:0005829">
    <property type="term" value="C:cytosol"/>
    <property type="evidence" value="ECO:0007669"/>
    <property type="project" value="TreeGrafter"/>
</dbReference>
<dbReference type="GO" id="GO:0004737">
    <property type="term" value="F:pyruvate decarboxylase activity"/>
    <property type="evidence" value="ECO:0007669"/>
    <property type="project" value="UniProtKB-EC"/>
</dbReference>
<dbReference type="RefSeq" id="XP_033393863.1">
    <property type="nucleotide sequence ID" value="XM_033545032.1"/>
</dbReference>
<dbReference type="PANTHER" id="PTHR43452:SF11">
    <property type="entry name" value="PYRUVATE DECARBOXYLASE"/>
    <property type="match status" value="1"/>
</dbReference>
<dbReference type="Gene3D" id="3.40.50.1220">
    <property type="entry name" value="TPP-binding domain"/>
    <property type="match status" value="1"/>
</dbReference>
<dbReference type="Pfam" id="PF02776">
    <property type="entry name" value="TPP_enzyme_N"/>
    <property type="match status" value="1"/>
</dbReference>
<evidence type="ECO:0000256" key="3">
    <source>
        <dbReference type="ARBA" id="ARBA00007812"/>
    </source>
</evidence>
<evidence type="ECO:0000256" key="8">
    <source>
        <dbReference type="ARBA" id="ARBA00022842"/>
    </source>
</evidence>
<dbReference type="AlphaFoldDB" id="A0A6A6B265"/>
<dbReference type="GO" id="GO:0000287">
    <property type="term" value="F:magnesium ion binding"/>
    <property type="evidence" value="ECO:0007669"/>
    <property type="project" value="InterPro"/>
</dbReference>
<reference evidence="16" key="1">
    <citation type="journal article" date="2020" name="Stud. Mycol.">
        <title>101 Dothideomycetes genomes: a test case for predicting lifestyles and emergence of pathogens.</title>
        <authorList>
            <person name="Haridas S."/>
            <person name="Albert R."/>
            <person name="Binder M."/>
            <person name="Bloem J."/>
            <person name="Labutti K."/>
            <person name="Salamov A."/>
            <person name="Andreopoulos B."/>
            <person name="Baker S."/>
            <person name="Barry K."/>
            <person name="Bills G."/>
            <person name="Bluhm B."/>
            <person name="Cannon C."/>
            <person name="Castanera R."/>
            <person name="Culley D."/>
            <person name="Daum C."/>
            <person name="Ezra D."/>
            <person name="Gonzalez J."/>
            <person name="Henrissat B."/>
            <person name="Kuo A."/>
            <person name="Liang C."/>
            <person name="Lipzen A."/>
            <person name="Lutzoni F."/>
            <person name="Magnuson J."/>
            <person name="Mondo S."/>
            <person name="Nolan M."/>
            <person name="Ohm R."/>
            <person name="Pangilinan J."/>
            <person name="Park H.-J."/>
            <person name="Ramirez L."/>
            <person name="Alfaro M."/>
            <person name="Sun H."/>
            <person name="Tritt A."/>
            <person name="Yoshinaga Y."/>
            <person name="Zwiers L.-H."/>
            <person name="Turgeon B."/>
            <person name="Goodwin S."/>
            <person name="Spatafora J."/>
            <person name="Crous P."/>
            <person name="Grigoriev I."/>
        </authorList>
    </citation>
    <scope>NUCLEOTIDE SEQUENCE</scope>
    <source>
        <strain evidence="16">CBS 121167</strain>
    </source>
</reference>
<comment type="similarity">
    <text evidence="3 12">Belongs to the TPP enzyme family.</text>
</comment>
<keyword evidence="10" id="KW-0456">Lyase</keyword>
<dbReference type="FunFam" id="3.40.50.970:FF:000024">
    <property type="entry name" value="Pyruvate decarboxylase isozyme"/>
    <property type="match status" value="1"/>
</dbReference>
<dbReference type="Gene3D" id="3.40.50.970">
    <property type="match status" value="2"/>
</dbReference>
<dbReference type="InterPro" id="IPR029061">
    <property type="entry name" value="THDP-binding"/>
</dbReference>
<evidence type="ECO:0000259" key="14">
    <source>
        <dbReference type="Pfam" id="PF02775"/>
    </source>
</evidence>
<evidence type="ECO:0000259" key="13">
    <source>
        <dbReference type="Pfam" id="PF00205"/>
    </source>
</evidence>
<dbReference type="InterPro" id="IPR012000">
    <property type="entry name" value="Thiamin_PyroP_enz_cen_dom"/>
</dbReference>
<feature type="domain" description="Thiamine pyrophosphate enzyme central" evidence="13">
    <location>
        <begin position="201"/>
        <end position="301"/>
    </location>
</feature>